<comment type="caution">
    <text evidence="17">The sequence shown here is derived from an EMBL/GenBank/DDBJ whole genome shotgun (WGS) entry which is preliminary data.</text>
</comment>
<keyword evidence="9" id="KW-1005">Bacterial flagellum biogenesis</keyword>
<comment type="subcellular location">
    <subcellularLocation>
        <location evidence="1">Cytoplasm</location>
    </subcellularLocation>
</comment>
<dbReference type="InterPro" id="IPR005714">
    <property type="entry name" value="ATPase_T3SS_FliI/YscN"/>
</dbReference>
<dbReference type="GO" id="GO:0044781">
    <property type="term" value="P:bacterial-type flagellum organization"/>
    <property type="evidence" value="ECO:0007669"/>
    <property type="project" value="UniProtKB-KW"/>
</dbReference>
<organism evidence="17 18">
    <name type="scientific">Pseudooceanicola lipolyticus</name>
    <dbReference type="NCBI Taxonomy" id="2029104"/>
    <lineage>
        <taxon>Bacteria</taxon>
        <taxon>Pseudomonadati</taxon>
        <taxon>Pseudomonadota</taxon>
        <taxon>Alphaproteobacteria</taxon>
        <taxon>Rhodobacterales</taxon>
        <taxon>Paracoccaceae</taxon>
        <taxon>Pseudooceanicola</taxon>
    </lineage>
</organism>
<dbReference type="InterPro" id="IPR022426">
    <property type="entry name" value="FliI_clade3"/>
</dbReference>
<dbReference type="GO" id="GO:0030257">
    <property type="term" value="C:type III protein secretion system complex"/>
    <property type="evidence" value="ECO:0007669"/>
    <property type="project" value="InterPro"/>
</dbReference>
<evidence type="ECO:0000256" key="6">
    <source>
        <dbReference type="ARBA" id="ARBA00022490"/>
    </source>
</evidence>
<dbReference type="InterPro" id="IPR003593">
    <property type="entry name" value="AAA+_ATPase"/>
</dbReference>
<dbReference type="InterPro" id="IPR040627">
    <property type="entry name" value="T3SS_ATPase_C"/>
</dbReference>
<evidence type="ECO:0000313" key="17">
    <source>
        <dbReference type="EMBL" id="PJE34666.1"/>
    </source>
</evidence>
<keyword evidence="7" id="KW-0547">Nucleotide-binding</keyword>
<feature type="domain" description="AAA+ ATPase" evidence="16">
    <location>
        <begin position="159"/>
        <end position="347"/>
    </location>
</feature>
<evidence type="ECO:0000256" key="15">
    <source>
        <dbReference type="ARBA" id="ARBA00023310"/>
    </source>
</evidence>
<keyword evidence="10" id="KW-0067">ATP-binding</keyword>
<accession>A0A2M8IVV8</accession>
<evidence type="ECO:0000256" key="11">
    <source>
        <dbReference type="ARBA" id="ARBA00022927"/>
    </source>
</evidence>
<dbReference type="AlphaFoldDB" id="A0A2M8IVV8"/>
<gene>
    <name evidence="17" type="ORF">CVM52_21075</name>
</gene>
<dbReference type="Pfam" id="PF18269">
    <property type="entry name" value="T3SS_ATPase_C"/>
    <property type="match status" value="1"/>
</dbReference>
<keyword evidence="18" id="KW-1185">Reference proteome</keyword>
<dbReference type="Gene3D" id="3.40.50.12240">
    <property type="match status" value="1"/>
</dbReference>
<dbReference type="NCBIfam" id="TIGR03498">
    <property type="entry name" value="FliI_clade3"/>
    <property type="match status" value="1"/>
</dbReference>
<dbReference type="InterPro" id="IPR050053">
    <property type="entry name" value="ATPase_alpha/beta_chains"/>
</dbReference>
<keyword evidence="5" id="KW-0813">Transport</keyword>
<dbReference type="GO" id="GO:0046933">
    <property type="term" value="F:proton-transporting ATP synthase activity, rotational mechanism"/>
    <property type="evidence" value="ECO:0007669"/>
    <property type="project" value="TreeGrafter"/>
</dbReference>
<evidence type="ECO:0000256" key="7">
    <source>
        <dbReference type="ARBA" id="ARBA00022741"/>
    </source>
</evidence>
<proteinExistence type="inferred from homology"/>
<evidence type="ECO:0000259" key="16">
    <source>
        <dbReference type="SMART" id="SM00382"/>
    </source>
</evidence>
<dbReference type="PANTHER" id="PTHR15184">
    <property type="entry name" value="ATP SYNTHASE"/>
    <property type="match status" value="1"/>
</dbReference>
<dbReference type="InterPro" id="IPR000194">
    <property type="entry name" value="ATPase_F1/V1/A1_a/bsu_nucl-bd"/>
</dbReference>
<dbReference type="EMBL" id="PGTB01000153">
    <property type="protein sequence ID" value="PJE34666.1"/>
    <property type="molecule type" value="Genomic_DNA"/>
</dbReference>
<keyword evidence="13" id="KW-0406">Ion transport</keyword>
<dbReference type="PANTHER" id="PTHR15184:SF9">
    <property type="entry name" value="SPI-1 TYPE 3 SECRETION SYSTEM ATPASE"/>
    <property type="match status" value="1"/>
</dbReference>
<evidence type="ECO:0000256" key="3">
    <source>
        <dbReference type="ARBA" id="ARBA00012473"/>
    </source>
</evidence>
<name>A0A2M8IVV8_9RHOB</name>
<evidence type="ECO:0000256" key="13">
    <source>
        <dbReference type="ARBA" id="ARBA00023065"/>
    </source>
</evidence>
<dbReference type="SUPFAM" id="SSF52540">
    <property type="entry name" value="P-loop containing nucleoside triphosphate hydrolases"/>
    <property type="match status" value="1"/>
</dbReference>
<comment type="similarity">
    <text evidence="2">Belongs to the ATPase alpha/beta chains family.</text>
</comment>
<reference evidence="17 18" key="1">
    <citation type="journal article" date="2018" name="Int. J. Syst. Evol. Microbiol.">
        <title>Pseudooceanicola lipolyticus sp. nov., a marine alphaproteobacterium, reclassification of Oceanicola flagellatus as Pseudooceanicola flagellatus comb. nov. and emended description of the genus Pseudooceanicola.</title>
        <authorList>
            <person name="Huang M.-M."/>
            <person name="Guo L.-L."/>
            <person name="Wu Y.-H."/>
            <person name="Lai Q.-L."/>
            <person name="Shao Z.-Z."/>
            <person name="Wang C.-S."/>
            <person name="Wu M."/>
            <person name="Xu X.-W."/>
        </authorList>
    </citation>
    <scope>NUCLEOTIDE SEQUENCE [LARGE SCALE GENOMIC DNA]</scope>
    <source>
        <strain evidence="17 18">157</strain>
    </source>
</reference>
<keyword evidence="11" id="KW-0653">Protein transport</keyword>
<keyword evidence="14" id="KW-1006">Bacterial flagellum protein export</keyword>
<dbReference type="SMART" id="SM00382">
    <property type="entry name" value="AAA"/>
    <property type="match status" value="1"/>
</dbReference>
<dbReference type="CDD" id="cd01136">
    <property type="entry name" value="ATPase_flagellum-secretory_path_III"/>
    <property type="match status" value="1"/>
</dbReference>
<dbReference type="FunFam" id="3.40.50.12240:FF:000002">
    <property type="entry name" value="Flagellum-specific ATP synthase FliI"/>
    <property type="match status" value="1"/>
</dbReference>
<protein>
    <recommendedName>
        <fullName evidence="4">Flagellum-specific ATP synthase</fullName>
        <ecNumber evidence="3">7.1.2.2</ecNumber>
    </recommendedName>
</protein>
<keyword evidence="8" id="KW-0375">Hydrogen ion transport</keyword>
<evidence type="ECO:0000256" key="12">
    <source>
        <dbReference type="ARBA" id="ARBA00022967"/>
    </source>
</evidence>
<evidence type="ECO:0000256" key="9">
    <source>
        <dbReference type="ARBA" id="ARBA00022795"/>
    </source>
</evidence>
<dbReference type="GO" id="GO:0030254">
    <property type="term" value="P:protein secretion by the type III secretion system"/>
    <property type="evidence" value="ECO:0007669"/>
    <property type="project" value="InterPro"/>
</dbReference>
<dbReference type="GO" id="GO:0009288">
    <property type="term" value="C:bacterial-type flagellum"/>
    <property type="evidence" value="ECO:0007669"/>
    <property type="project" value="InterPro"/>
</dbReference>
<dbReference type="NCBIfam" id="TIGR01026">
    <property type="entry name" value="fliI_yscN"/>
    <property type="match status" value="1"/>
</dbReference>
<evidence type="ECO:0000256" key="10">
    <source>
        <dbReference type="ARBA" id="ARBA00022840"/>
    </source>
</evidence>
<evidence type="ECO:0000256" key="8">
    <source>
        <dbReference type="ARBA" id="ARBA00022781"/>
    </source>
</evidence>
<keyword evidence="12" id="KW-1278">Translocase</keyword>
<dbReference type="InterPro" id="IPR027417">
    <property type="entry name" value="P-loop_NTPase"/>
</dbReference>
<dbReference type="Proteomes" id="UP000231553">
    <property type="component" value="Unassembled WGS sequence"/>
</dbReference>
<sequence>MNTVFAELSSLARSVETPRIVGEVRSITGLTLTVSGLERAMGVGQRCVVQGTRGEVLGEVVGVDRLGTHVLPFGTWAGVSAGDRVTLSPRGDMIRPDLSWKGRVLDALGRPVDRKGPLFEGTEARLVKAPPPPAFDRRRTGARLETGIKIFDVFTPLCRGQRMGVFAGSGVGKSTLMAMLARKATADVIVVGLVGERGREVQDFIQNDLGEEGMARSVIVVSTGDEPPLMRRQAAWTATAVAEYFRDRGQQVLLLMDSVTRFAMAQREIGLSGGEPPTTKGYPPTVFSELPQLMERAGPGPEGAGDITAIYTVLVDGGDMNEPVADSVRGIMDGHVVLDRHIAERGRFPAVDLYKSVSRMLPDCHTAAEFAVFQAARRTLAKYADMEELIRIGAYRTGADAEVDAAIRFFGPAEAFLNQRKHEAMGSDETFARIYQLLGEAGVKVEVPEG</sequence>
<keyword evidence="15" id="KW-0066">ATP synthesis</keyword>
<evidence type="ECO:0000256" key="5">
    <source>
        <dbReference type="ARBA" id="ARBA00022448"/>
    </source>
</evidence>
<evidence type="ECO:0000256" key="2">
    <source>
        <dbReference type="ARBA" id="ARBA00008936"/>
    </source>
</evidence>
<dbReference type="EC" id="7.1.2.2" evidence="3"/>
<dbReference type="GO" id="GO:0005524">
    <property type="term" value="F:ATP binding"/>
    <property type="evidence" value="ECO:0007669"/>
    <property type="project" value="UniProtKB-KW"/>
</dbReference>
<dbReference type="Pfam" id="PF00006">
    <property type="entry name" value="ATP-synt_ab"/>
    <property type="match status" value="1"/>
</dbReference>
<dbReference type="OrthoDB" id="9801639at2"/>
<evidence type="ECO:0000256" key="14">
    <source>
        <dbReference type="ARBA" id="ARBA00023225"/>
    </source>
</evidence>
<evidence type="ECO:0000313" key="18">
    <source>
        <dbReference type="Proteomes" id="UP000231553"/>
    </source>
</evidence>
<evidence type="ECO:0000256" key="4">
    <source>
        <dbReference type="ARBA" id="ARBA00020580"/>
    </source>
</evidence>
<keyword evidence="6" id="KW-0963">Cytoplasm</keyword>
<dbReference type="GO" id="GO:0016887">
    <property type="term" value="F:ATP hydrolysis activity"/>
    <property type="evidence" value="ECO:0007669"/>
    <property type="project" value="InterPro"/>
</dbReference>
<dbReference type="GO" id="GO:0005737">
    <property type="term" value="C:cytoplasm"/>
    <property type="evidence" value="ECO:0007669"/>
    <property type="project" value="UniProtKB-SubCell"/>
</dbReference>
<evidence type="ECO:0000256" key="1">
    <source>
        <dbReference type="ARBA" id="ARBA00004496"/>
    </source>
</evidence>
<dbReference type="RefSeq" id="WP_100164366.1">
    <property type="nucleotide sequence ID" value="NZ_PGTB01000153.1"/>
</dbReference>